<dbReference type="Pfam" id="PF04191">
    <property type="entry name" value="PEMT"/>
    <property type="match status" value="1"/>
</dbReference>
<feature type="transmembrane region" description="Helical" evidence="5">
    <location>
        <begin position="101"/>
        <end position="126"/>
    </location>
</feature>
<evidence type="ECO:0000256" key="5">
    <source>
        <dbReference type="SAM" id="Phobius"/>
    </source>
</evidence>
<protein>
    <submittedName>
        <fullName evidence="6">Isoprenylcysteine carboxylmethyltransferase family protein</fullName>
    </submittedName>
</protein>
<comment type="subcellular location">
    <subcellularLocation>
        <location evidence="1">Endomembrane system</location>
        <topology evidence="1">Multi-pass membrane protein</topology>
    </subcellularLocation>
</comment>
<gene>
    <name evidence="6" type="ORF">E7Z75_06400</name>
</gene>
<comment type="caution">
    <text evidence="6">The sequence shown here is derived from an EMBL/GenBank/DDBJ whole genome shotgun (WGS) entry which is preliminary data.</text>
</comment>
<dbReference type="GO" id="GO:0012505">
    <property type="term" value="C:endomembrane system"/>
    <property type="evidence" value="ECO:0007669"/>
    <property type="project" value="UniProtKB-SubCell"/>
</dbReference>
<keyword evidence="4 5" id="KW-0472">Membrane</keyword>
<dbReference type="EMBL" id="SUTG01000029">
    <property type="protein sequence ID" value="MBE6512754.1"/>
    <property type="molecule type" value="Genomic_DNA"/>
</dbReference>
<evidence type="ECO:0000256" key="2">
    <source>
        <dbReference type="ARBA" id="ARBA00022692"/>
    </source>
</evidence>
<evidence type="ECO:0000313" key="7">
    <source>
        <dbReference type="Proteomes" id="UP000732619"/>
    </source>
</evidence>
<dbReference type="InterPro" id="IPR007318">
    <property type="entry name" value="Phopholipid_MeTrfase"/>
</dbReference>
<dbReference type="Gene3D" id="1.20.120.1630">
    <property type="match status" value="1"/>
</dbReference>
<dbReference type="AlphaFoldDB" id="A0A8T3VMK8"/>
<keyword evidence="3 5" id="KW-1133">Transmembrane helix</keyword>
<evidence type="ECO:0000313" key="6">
    <source>
        <dbReference type="EMBL" id="MBE6512754.1"/>
    </source>
</evidence>
<feature type="transmembrane region" description="Helical" evidence="5">
    <location>
        <begin position="38"/>
        <end position="60"/>
    </location>
</feature>
<dbReference type="InterPro" id="IPR052527">
    <property type="entry name" value="Metal_cation-efflux_comp"/>
</dbReference>
<dbReference type="PANTHER" id="PTHR43847:SF1">
    <property type="entry name" value="BLL3993 PROTEIN"/>
    <property type="match status" value="1"/>
</dbReference>
<proteinExistence type="predicted"/>
<evidence type="ECO:0000256" key="1">
    <source>
        <dbReference type="ARBA" id="ARBA00004127"/>
    </source>
</evidence>
<organism evidence="6 7">
    <name type="scientific">Methanobrevibacter olleyae</name>
    <dbReference type="NCBI Taxonomy" id="294671"/>
    <lineage>
        <taxon>Archaea</taxon>
        <taxon>Methanobacteriati</taxon>
        <taxon>Methanobacteriota</taxon>
        <taxon>Methanomada group</taxon>
        <taxon>Methanobacteria</taxon>
        <taxon>Methanobacteriales</taxon>
        <taxon>Methanobacteriaceae</taxon>
        <taxon>Methanobrevibacter</taxon>
    </lineage>
</organism>
<dbReference type="PANTHER" id="PTHR43847">
    <property type="entry name" value="BLL3993 PROTEIN"/>
    <property type="match status" value="1"/>
</dbReference>
<dbReference type="Proteomes" id="UP000732619">
    <property type="component" value="Unassembled WGS sequence"/>
</dbReference>
<sequence>MKNARNIAGYFIGFVLFMILIPLLMWKISGDIEPSSMQIMCLIVMAMIGISLSIWSIVYMKNEGNGNPLDAFNHEVAPRTNTLMKDGPYRICRNPMLLGVFIFYIGLIICFMSWKAILVFIFYFAVMMIQVNSEEKRLEQDFGEEYRKYRENTNKLIPFIW</sequence>
<accession>A0A8T3VMK8</accession>
<name>A0A8T3VMK8_METOL</name>
<evidence type="ECO:0000256" key="3">
    <source>
        <dbReference type="ARBA" id="ARBA00022989"/>
    </source>
</evidence>
<evidence type="ECO:0000256" key="4">
    <source>
        <dbReference type="ARBA" id="ARBA00023136"/>
    </source>
</evidence>
<keyword evidence="2 5" id="KW-0812">Transmembrane</keyword>
<reference evidence="6" key="1">
    <citation type="submission" date="2019-04" db="EMBL/GenBank/DDBJ databases">
        <title>Evolution of Biomass-Degrading Anaerobic Consortia Revealed by Metagenomics.</title>
        <authorList>
            <person name="Peng X."/>
        </authorList>
    </citation>
    <scope>NUCLEOTIDE SEQUENCE</scope>
    <source>
        <strain evidence="6">SIG14</strain>
    </source>
</reference>
<feature type="transmembrane region" description="Helical" evidence="5">
    <location>
        <begin position="6"/>
        <end position="26"/>
    </location>
</feature>